<accession>A0A9N7MQT1</accession>
<name>A0A9N7MQT1_STRHE</name>
<reference evidence="7" key="1">
    <citation type="submission" date="2019-12" db="EMBL/GenBank/DDBJ databases">
        <authorList>
            <person name="Scholes J."/>
        </authorList>
    </citation>
    <scope>NUCLEOTIDE SEQUENCE</scope>
</reference>
<comment type="subcellular location">
    <subcellularLocation>
        <location evidence="1">Membrane</location>
        <topology evidence="1">Multi-pass membrane protein</topology>
    </subcellularLocation>
</comment>
<evidence type="ECO:0000256" key="3">
    <source>
        <dbReference type="ARBA" id="ARBA00022989"/>
    </source>
</evidence>
<feature type="region of interest" description="Disordered" evidence="5">
    <location>
        <begin position="1"/>
        <end position="47"/>
    </location>
</feature>
<dbReference type="Pfam" id="PF07839">
    <property type="entry name" value="CaM_binding"/>
    <property type="match status" value="1"/>
</dbReference>
<dbReference type="PANTHER" id="PTHR33349:SF41">
    <property type="entry name" value="EMB|CAB62594.1"/>
    <property type="match status" value="1"/>
</dbReference>
<organism evidence="7 8">
    <name type="scientific">Striga hermonthica</name>
    <name type="common">Purple witchweed</name>
    <name type="synonym">Buchnera hermonthica</name>
    <dbReference type="NCBI Taxonomy" id="68872"/>
    <lineage>
        <taxon>Eukaryota</taxon>
        <taxon>Viridiplantae</taxon>
        <taxon>Streptophyta</taxon>
        <taxon>Embryophyta</taxon>
        <taxon>Tracheophyta</taxon>
        <taxon>Spermatophyta</taxon>
        <taxon>Magnoliopsida</taxon>
        <taxon>eudicotyledons</taxon>
        <taxon>Gunneridae</taxon>
        <taxon>Pentapetalae</taxon>
        <taxon>asterids</taxon>
        <taxon>lamiids</taxon>
        <taxon>Lamiales</taxon>
        <taxon>Orobanchaceae</taxon>
        <taxon>Buchnereae</taxon>
        <taxon>Striga</taxon>
    </lineage>
</organism>
<feature type="compositionally biased region" description="Basic and acidic residues" evidence="5">
    <location>
        <begin position="1"/>
        <end position="11"/>
    </location>
</feature>
<feature type="domain" description="Calmodulin-binding" evidence="6">
    <location>
        <begin position="228"/>
        <end position="324"/>
    </location>
</feature>
<keyword evidence="8" id="KW-1185">Reference proteome</keyword>
<dbReference type="SUPFAM" id="SSF111352">
    <property type="entry name" value="Ammonium transporter"/>
    <property type="match status" value="1"/>
</dbReference>
<evidence type="ECO:0000256" key="1">
    <source>
        <dbReference type="ARBA" id="ARBA00004141"/>
    </source>
</evidence>
<dbReference type="OrthoDB" id="766386at2759"/>
<comment type="caution">
    <text evidence="7">The sequence shown here is derived from an EMBL/GenBank/DDBJ whole genome shotgun (WGS) entry which is preliminary data.</text>
</comment>
<dbReference type="GO" id="GO:0005516">
    <property type="term" value="F:calmodulin binding"/>
    <property type="evidence" value="ECO:0007669"/>
    <property type="project" value="InterPro"/>
</dbReference>
<dbReference type="PANTHER" id="PTHR33349">
    <property type="entry name" value="EMB|CAB62594.1"/>
    <property type="match status" value="1"/>
</dbReference>
<gene>
    <name evidence="7" type="ORF">SHERM_16896</name>
</gene>
<proteinExistence type="predicted"/>
<keyword evidence="4" id="KW-0472">Membrane</keyword>
<dbReference type="GO" id="GO:0016020">
    <property type="term" value="C:membrane"/>
    <property type="evidence" value="ECO:0007669"/>
    <property type="project" value="UniProtKB-SubCell"/>
</dbReference>
<dbReference type="GO" id="GO:0008519">
    <property type="term" value="F:ammonium channel activity"/>
    <property type="evidence" value="ECO:0007669"/>
    <property type="project" value="InterPro"/>
</dbReference>
<evidence type="ECO:0000256" key="4">
    <source>
        <dbReference type="ARBA" id="ARBA00023136"/>
    </source>
</evidence>
<evidence type="ECO:0000256" key="5">
    <source>
        <dbReference type="SAM" id="MobiDB-lite"/>
    </source>
</evidence>
<evidence type="ECO:0000259" key="6">
    <source>
        <dbReference type="Pfam" id="PF07839"/>
    </source>
</evidence>
<dbReference type="InterPro" id="IPR029020">
    <property type="entry name" value="Ammonium/urea_transptr"/>
</dbReference>
<sequence>MNLEKINPRADYRRRKSTGNSTIQANTQRRSSTGNPSIKTYKPNSNPPTYLEALTGSCHDFCKYGIKRALPVKPWRPVGRKLDKNRNVLLPLKISDEDQRGKRISASPRKLQPSVLVKPESRKTDAFGKQLKKPLLKSASDTRKDKKSSFPPVSGSVLPTNIITNKSFPKKTYKSEAKSGAGKPEREKTRVEDVPEKIIHVIEPEDKEHYKEKTGKWPLIEENRKMATRGSKVIIPEAEKKDMAFKRMKFRKGKVVEIENGKGGSTDRSLRKLVSEDKFVRENNDKKIVLRHRSMEPKDVNSVLTNIVIEETASKLVKRRMSSVWAKNAMNIMLTNVVDVVVGNLSYFLFGFAFAFGEGPTKHPVIGTTHCALKDIPTRSYDINFFLYQ</sequence>
<feature type="region of interest" description="Disordered" evidence="5">
    <location>
        <begin position="99"/>
        <end position="156"/>
    </location>
</feature>
<protein>
    <submittedName>
        <fullName evidence="7">Ammonium transporter 1 member 3</fullName>
    </submittedName>
</protein>
<dbReference type="Proteomes" id="UP001153555">
    <property type="component" value="Unassembled WGS sequence"/>
</dbReference>
<dbReference type="InterPro" id="IPR012417">
    <property type="entry name" value="CaM-bd_dom_pln"/>
</dbReference>
<evidence type="ECO:0000256" key="2">
    <source>
        <dbReference type="ARBA" id="ARBA00022692"/>
    </source>
</evidence>
<dbReference type="Gene3D" id="1.10.3430.10">
    <property type="entry name" value="Ammonium transporter AmtB like domains"/>
    <property type="match status" value="1"/>
</dbReference>
<evidence type="ECO:0000313" key="7">
    <source>
        <dbReference type="EMBL" id="CAA0817229.1"/>
    </source>
</evidence>
<keyword evidence="3" id="KW-1133">Transmembrane helix</keyword>
<dbReference type="EMBL" id="CACSLK010015718">
    <property type="protein sequence ID" value="CAA0817229.1"/>
    <property type="molecule type" value="Genomic_DNA"/>
</dbReference>
<keyword evidence="2" id="KW-0812">Transmembrane</keyword>
<feature type="compositionally biased region" description="Basic and acidic residues" evidence="5">
    <location>
        <begin position="173"/>
        <end position="191"/>
    </location>
</feature>
<feature type="compositionally biased region" description="Polar residues" evidence="5">
    <location>
        <begin position="18"/>
        <end position="47"/>
    </location>
</feature>
<feature type="region of interest" description="Disordered" evidence="5">
    <location>
        <begin position="169"/>
        <end position="191"/>
    </location>
</feature>
<dbReference type="AlphaFoldDB" id="A0A9N7MQT1"/>
<evidence type="ECO:0000313" key="8">
    <source>
        <dbReference type="Proteomes" id="UP001153555"/>
    </source>
</evidence>